<dbReference type="Pfam" id="PF02535">
    <property type="entry name" value="Zip"/>
    <property type="match status" value="1"/>
</dbReference>
<keyword evidence="3 5" id="KW-1133">Transmembrane helix</keyword>
<dbReference type="InterPro" id="IPR003689">
    <property type="entry name" value="ZIP"/>
</dbReference>
<organism evidence="6 7">
    <name type="scientific">Anaeromyxobacter paludicola</name>
    <dbReference type="NCBI Taxonomy" id="2918171"/>
    <lineage>
        <taxon>Bacteria</taxon>
        <taxon>Pseudomonadati</taxon>
        <taxon>Myxococcota</taxon>
        <taxon>Myxococcia</taxon>
        <taxon>Myxococcales</taxon>
        <taxon>Cystobacterineae</taxon>
        <taxon>Anaeromyxobacteraceae</taxon>
        <taxon>Anaeromyxobacter</taxon>
    </lineage>
</organism>
<evidence type="ECO:0000256" key="4">
    <source>
        <dbReference type="ARBA" id="ARBA00023136"/>
    </source>
</evidence>
<keyword evidence="4 5" id="KW-0472">Membrane</keyword>
<evidence type="ECO:0000256" key="3">
    <source>
        <dbReference type="ARBA" id="ARBA00022989"/>
    </source>
</evidence>
<evidence type="ECO:0000256" key="1">
    <source>
        <dbReference type="ARBA" id="ARBA00004141"/>
    </source>
</evidence>
<feature type="transmembrane region" description="Helical" evidence="5">
    <location>
        <begin position="65"/>
        <end position="84"/>
    </location>
</feature>
<feature type="transmembrane region" description="Helical" evidence="5">
    <location>
        <begin position="269"/>
        <end position="287"/>
    </location>
</feature>
<evidence type="ECO:0000256" key="5">
    <source>
        <dbReference type="SAM" id="Phobius"/>
    </source>
</evidence>
<dbReference type="EMBL" id="AP025592">
    <property type="protein sequence ID" value="BDG10280.1"/>
    <property type="molecule type" value="Genomic_DNA"/>
</dbReference>
<proteinExistence type="predicted"/>
<feature type="transmembrane region" description="Helical" evidence="5">
    <location>
        <begin position="238"/>
        <end position="257"/>
    </location>
</feature>
<evidence type="ECO:0000256" key="2">
    <source>
        <dbReference type="ARBA" id="ARBA00022692"/>
    </source>
</evidence>
<dbReference type="RefSeq" id="WP_248342696.1">
    <property type="nucleotide sequence ID" value="NZ_AP025592.1"/>
</dbReference>
<sequence length="289" mass="29747">MTELGTLALYAGAILAGSLAGGVLPLLGGVRRSDPLLAFSAGVMLGAAFFHMLPEAVEGVGILRALPFVAVGFLCLFALERWVLVHVCDPGGAAAALEPSGAGEEIGLPADTGLVGAAHPHAHAHVHSHEHPRPGGAGCDVHTMGLAAFVGLSLHTLIDGFALGAANERAALGLMVFVAILAHKIPSSFSLSAILRAEGWSRRRALAMNAAFALMVPAGAVLYVAARDLFGLQAFTPLALAASCGTFLHLSLSDILPDLHRRGGPRVKLALALAAGVALMWALRHLHHE</sequence>
<name>A0ABM7XEH0_9BACT</name>
<keyword evidence="2 5" id="KW-0812">Transmembrane</keyword>
<feature type="transmembrane region" description="Helical" evidence="5">
    <location>
        <begin position="36"/>
        <end position="53"/>
    </location>
</feature>
<accession>A0ABM7XEH0</accession>
<reference evidence="7" key="1">
    <citation type="journal article" date="2022" name="Int. J. Syst. Evol. Microbiol.">
        <title>Anaeromyxobacter oryzae sp. nov., Anaeromyxobacter diazotrophicus sp. nov. and Anaeromyxobacter paludicola sp. nov., isolated from paddy soils.</title>
        <authorList>
            <person name="Itoh H."/>
            <person name="Xu Z."/>
            <person name="Mise K."/>
            <person name="Masuda Y."/>
            <person name="Ushijima N."/>
            <person name="Hayakawa C."/>
            <person name="Shiratori Y."/>
            <person name="Senoo K."/>
        </authorList>
    </citation>
    <scope>NUCLEOTIDE SEQUENCE [LARGE SCALE GENOMIC DNA]</scope>
    <source>
        <strain evidence="7">Red630</strain>
    </source>
</reference>
<gene>
    <name evidence="6" type="ORF">AMPC_33930</name>
</gene>
<evidence type="ECO:0000313" key="7">
    <source>
        <dbReference type="Proteomes" id="UP001162734"/>
    </source>
</evidence>
<dbReference type="Proteomes" id="UP001162734">
    <property type="component" value="Chromosome"/>
</dbReference>
<feature type="transmembrane region" description="Helical" evidence="5">
    <location>
        <begin position="206"/>
        <end position="226"/>
    </location>
</feature>
<evidence type="ECO:0000313" key="6">
    <source>
        <dbReference type="EMBL" id="BDG10280.1"/>
    </source>
</evidence>
<protein>
    <submittedName>
        <fullName evidence="6">Iron permease</fullName>
    </submittedName>
</protein>
<dbReference type="PANTHER" id="PTHR11040">
    <property type="entry name" value="ZINC/IRON TRANSPORTER"/>
    <property type="match status" value="1"/>
</dbReference>
<comment type="subcellular location">
    <subcellularLocation>
        <location evidence="1">Membrane</location>
        <topology evidence="1">Multi-pass membrane protein</topology>
    </subcellularLocation>
</comment>
<feature type="transmembrane region" description="Helical" evidence="5">
    <location>
        <begin position="170"/>
        <end position="194"/>
    </location>
</feature>
<keyword evidence="7" id="KW-1185">Reference proteome</keyword>
<dbReference type="PANTHER" id="PTHR11040:SF44">
    <property type="entry name" value="PROTEIN ZNTC-RELATED"/>
    <property type="match status" value="1"/>
</dbReference>